<reference evidence="5 6" key="1">
    <citation type="journal article" date="2019" name="Genome Biol. Evol.">
        <title>Day and night: Metabolic profiles and evolutionary relationships of six axenic non-marine cyanobacteria.</title>
        <authorList>
            <person name="Will S.E."/>
            <person name="Henke P."/>
            <person name="Boedeker C."/>
            <person name="Huang S."/>
            <person name="Brinkmann H."/>
            <person name="Rohde M."/>
            <person name="Jarek M."/>
            <person name="Friedl T."/>
            <person name="Seufert S."/>
            <person name="Schumacher M."/>
            <person name="Overmann J."/>
            <person name="Neumann-Schaal M."/>
            <person name="Petersen J."/>
        </authorList>
    </citation>
    <scope>NUCLEOTIDE SEQUENCE [LARGE SCALE GENOMIC DNA]</scope>
    <source>
        <strain evidence="5 6">PCC 6912</strain>
    </source>
</reference>
<organism evidence="5 6">
    <name type="scientific">Chlorogloeopsis fritschii PCC 6912</name>
    <dbReference type="NCBI Taxonomy" id="211165"/>
    <lineage>
        <taxon>Bacteria</taxon>
        <taxon>Bacillati</taxon>
        <taxon>Cyanobacteriota</taxon>
        <taxon>Cyanophyceae</taxon>
        <taxon>Nostocales</taxon>
        <taxon>Chlorogloeopsidaceae</taxon>
        <taxon>Chlorogloeopsis</taxon>
    </lineage>
</organism>
<sequence>MLKKQLKKIKFLRELNRILYRMNIKAKFRKPLIDYLLKSKKLKELNRKDLITRANNCYQYHHPEVLKLVDAYYLEDTPSEVKEELKFRECEISSPHVFEINNVYLIGKYAVGLTEQGEFIRETSVPYYCNNVYLHTADSISLRGLTSYYMSKSSKELPIACSLINSWNHNNYYQWVINTLTRLEGIKYFENKTGLKVPLIIHSEPNKWQIESLKYLGYQDEDFIFWRNQKTLVRKLIVPSFRNLYQDDNTYSGYTSPQGCRWVAEALKQYIRKNCTLNKDVHPYVYISRRKAVGRRILNESQVYECLQSYNFRSYILEELSLAEQINLFSQAKFIIAPHGAGLSNIIYSTDAKVIEICGETPPTLNFAAIARTLGFQYGCLTNPNNNNLSKEDGNIQVNIERLIAMIDMLM</sequence>
<dbReference type="Pfam" id="PF04577">
    <property type="entry name" value="Glyco_transf_61"/>
    <property type="match status" value="1"/>
</dbReference>
<keyword evidence="1" id="KW-0328">Glycosyltransferase</keyword>
<feature type="domain" description="Glycosyltransferase 61 catalytic" evidence="4">
    <location>
        <begin position="172"/>
        <end position="350"/>
    </location>
</feature>
<dbReference type="OrthoDB" id="182122at2"/>
<dbReference type="EMBL" id="RSCJ01000001">
    <property type="protein sequence ID" value="RUR86817.1"/>
    <property type="molecule type" value="Genomic_DNA"/>
</dbReference>
<gene>
    <name evidence="5" type="ORF">PCC6912_02600</name>
</gene>
<proteinExistence type="predicted"/>
<evidence type="ECO:0000256" key="1">
    <source>
        <dbReference type="ARBA" id="ARBA00022676"/>
    </source>
</evidence>
<name>A0A3S0Y8W2_CHLFR</name>
<evidence type="ECO:0000256" key="2">
    <source>
        <dbReference type="ARBA" id="ARBA00022679"/>
    </source>
</evidence>
<keyword evidence="6" id="KW-1185">Reference proteome</keyword>
<evidence type="ECO:0000313" key="5">
    <source>
        <dbReference type="EMBL" id="RUR86817.1"/>
    </source>
</evidence>
<evidence type="ECO:0000259" key="4">
    <source>
        <dbReference type="Pfam" id="PF04577"/>
    </source>
</evidence>
<evidence type="ECO:0000256" key="3">
    <source>
        <dbReference type="ARBA" id="ARBA00023180"/>
    </source>
</evidence>
<dbReference type="PANTHER" id="PTHR20961">
    <property type="entry name" value="GLYCOSYLTRANSFERASE"/>
    <property type="match status" value="1"/>
</dbReference>
<dbReference type="InterPro" id="IPR007657">
    <property type="entry name" value="Glycosyltransferase_61"/>
</dbReference>
<dbReference type="InterPro" id="IPR049625">
    <property type="entry name" value="Glyco_transf_61_cat"/>
</dbReference>
<keyword evidence="2" id="KW-0808">Transferase</keyword>
<evidence type="ECO:0000313" key="6">
    <source>
        <dbReference type="Proteomes" id="UP000268857"/>
    </source>
</evidence>
<keyword evidence="3" id="KW-0325">Glycoprotein</keyword>
<comment type="caution">
    <text evidence="5">The sequence shown here is derived from an EMBL/GenBank/DDBJ whole genome shotgun (WGS) entry which is preliminary data.</text>
</comment>
<dbReference type="GO" id="GO:0016757">
    <property type="term" value="F:glycosyltransferase activity"/>
    <property type="evidence" value="ECO:0007669"/>
    <property type="project" value="UniProtKB-KW"/>
</dbReference>
<dbReference type="STRING" id="211165.GCA_000317285_05168"/>
<dbReference type="RefSeq" id="WP_016874268.1">
    <property type="nucleotide sequence ID" value="NZ_AJLN01000116.1"/>
</dbReference>
<accession>A0A3S0Y8W2</accession>
<dbReference type="AlphaFoldDB" id="A0A3S0Y8W2"/>
<protein>
    <recommendedName>
        <fullName evidence="4">Glycosyltransferase 61 catalytic domain-containing protein</fullName>
    </recommendedName>
</protein>
<dbReference type="Proteomes" id="UP000268857">
    <property type="component" value="Unassembled WGS sequence"/>
</dbReference>